<organism evidence="10">
    <name type="scientific">candidate division WOR-3 bacterium</name>
    <dbReference type="NCBI Taxonomy" id="2052148"/>
    <lineage>
        <taxon>Bacteria</taxon>
        <taxon>Bacteria division WOR-3</taxon>
    </lineage>
</organism>
<proteinExistence type="predicted"/>
<dbReference type="GO" id="GO:0046872">
    <property type="term" value="F:metal ion binding"/>
    <property type="evidence" value="ECO:0007669"/>
    <property type="project" value="UniProtKB-KW"/>
</dbReference>
<dbReference type="GO" id="GO:0005737">
    <property type="term" value="C:cytoplasm"/>
    <property type="evidence" value="ECO:0007669"/>
    <property type="project" value="UniProtKB-UniRule"/>
</dbReference>
<evidence type="ECO:0000259" key="9">
    <source>
        <dbReference type="Pfam" id="PF01979"/>
    </source>
</evidence>
<evidence type="ECO:0000256" key="2">
    <source>
        <dbReference type="ARBA" id="ARBA00012864"/>
    </source>
</evidence>
<comment type="caution">
    <text evidence="10">The sequence shown here is derived from an EMBL/GenBank/DDBJ whole genome shotgun (WGS) entry which is preliminary data.</text>
</comment>
<dbReference type="Pfam" id="PF01979">
    <property type="entry name" value="Amidohydro_1"/>
    <property type="match status" value="1"/>
</dbReference>
<keyword evidence="3" id="KW-0479">Metal-binding</keyword>
<protein>
    <recommendedName>
        <fullName evidence="2 8">Imidazolonepropionase</fullName>
        <ecNumber evidence="2 8">3.5.2.7</ecNumber>
    </recommendedName>
</protein>
<dbReference type="PANTHER" id="PTHR42752">
    <property type="entry name" value="IMIDAZOLONEPROPIONASE"/>
    <property type="match status" value="1"/>
</dbReference>
<keyword evidence="6" id="KW-0862">Zinc</keyword>
<dbReference type="SUPFAM" id="SSF51338">
    <property type="entry name" value="Composite domain of metallo-dependent hydrolases"/>
    <property type="match status" value="1"/>
</dbReference>
<dbReference type="InterPro" id="IPR011059">
    <property type="entry name" value="Metal-dep_hydrolase_composite"/>
</dbReference>
<dbReference type="AlphaFoldDB" id="A0A7V5Y0M6"/>
<comment type="pathway">
    <text evidence="1">Amino-acid degradation.</text>
</comment>
<dbReference type="InterPro" id="IPR006680">
    <property type="entry name" value="Amidohydro-rel"/>
</dbReference>
<evidence type="ECO:0000256" key="5">
    <source>
        <dbReference type="ARBA" id="ARBA00022808"/>
    </source>
</evidence>
<dbReference type="GO" id="GO:0019556">
    <property type="term" value="P:L-histidine catabolic process to glutamate and formamide"/>
    <property type="evidence" value="ECO:0007669"/>
    <property type="project" value="UniProtKB-UniRule"/>
</dbReference>
<dbReference type="GO" id="GO:0050480">
    <property type="term" value="F:imidazolonepropionase activity"/>
    <property type="evidence" value="ECO:0007669"/>
    <property type="project" value="UniProtKB-UniRule"/>
</dbReference>
<gene>
    <name evidence="10" type="ORF">ENV79_03945</name>
</gene>
<evidence type="ECO:0000256" key="3">
    <source>
        <dbReference type="ARBA" id="ARBA00022723"/>
    </source>
</evidence>
<dbReference type="Gene3D" id="2.30.40.10">
    <property type="entry name" value="Urease, subunit C, domain 1"/>
    <property type="match status" value="1"/>
</dbReference>
<evidence type="ECO:0000313" key="10">
    <source>
        <dbReference type="EMBL" id="HHR48778.1"/>
    </source>
</evidence>
<dbReference type="EC" id="3.5.2.7" evidence="2 8"/>
<accession>A0A7V5Y0M6</accession>
<dbReference type="EMBL" id="DTHS01000024">
    <property type="protein sequence ID" value="HHR48778.1"/>
    <property type="molecule type" value="Genomic_DNA"/>
</dbReference>
<dbReference type="Gene3D" id="3.20.20.140">
    <property type="entry name" value="Metal-dependent hydrolases"/>
    <property type="match status" value="1"/>
</dbReference>
<keyword evidence="7" id="KW-0408">Iron</keyword>
<sequence length="428" mass="49373">MPVLFYFIFFMADLVNGKRSMVLIKDISQLLLMDKEDFTIIEDAYLIIKNGKIFDFGKMADLVNGKRSTENGQRSTVISAGGCCVMPAFIDSHTHLFFSGERDEELAMRLKGESYEEILKSYGGIYYTQEKTKEKGDEELYKENYQKLLKVLKWGTTTIEIKSGYGIYPEEELRHLRIINRLKEKLKEKITILPTMLIHVMPKDFERKEYLSLMKKTIAQVKKEGLAIFCDVFCEKEERAFSYKESLELLTYAKRLGFLLKIHANEFSKSKGDYVAYKVGCLSCDHLIYCEKKNLPLLKKKDVVCTLLPGTALFLRMKAKPPISAMKRLKLKLAIASDYNPGTCPLYQMPIICALACFLYGFNEKEALYYATYGNACALNIQDKVGSIEKGKDADLIILKYERYQKLFYYFFENPVKMVIKKGKIINL</sequence>
<keyword evidence="4 10" id="KW-0378">Hydrolase</keyword>
<evidence type="ECO:0000256" key="1">
    <source>
        <dbReference type="ARBA" id="ARBA00005023"/>
    </source>
</evidence>
<keyword evidence="5" id="KW-0369">Histidine metabolism</keyword>
<evidence type="ECO:0000256" key="7">
    <source>
        <dbReference type="ARBA" id="ARBA00023004"/>
    </source>
</evidence>
<dbReference type="NCBIfam" id="TIGR01224">
    <property type="entry name" value="hutI"/>
    <property type="match status" value="1"/>
</dbReference>
<evidence type="ECO:0000256" key="6">
    <source>
        <dbReference type="ARBA" id="ARBA00022833"/>
    </source>
</evidence>
<reference evidence="10" key="1">
    <citation type="journal article" date="2020" name="mSystems">
        <title>Genome- and Community-Level Interaction Insights into Carbon Utilization and Element Cycling Functions of Hydrothermarchaeota in Hydrothermal Sediment.</title>
        <authorList>
            <person name="Zhou Z."/>
            <person name="Liu Y."/>
            <person name="Xu W."/>
            <person name="Pan J."/>
            <person name="Luo Z.H."/>
            <person name="Li M."/>
        </authorList>
    </citation>
    <scope>NUCLEOTIDE SEQUENCE [LARGE SCALE GENOMIC DNA]</scope>
    <source>
        <strain evidence="10">SpSt-791</strain>
    </source>
</reference>
<feature type="domain" description="Amidohydrolase-related" evidence="9">
    <location>
        <begin position="85"/>
        <end position="426"/>
    </location>
</feature>
<dbReference type="PANTHER" id="PTHR42752:SF1">
    <property type="entry name" value="IMIDAZOLONEPROPIONASE-RELATED"/>
    <property type="match status" value="1"/>
</dbReference>
<dbReference type="SUPFAM" id="SSF51556">
    <property type="entry name" value="Metallo-dependent hydrolases"/>
    <property type="match status" value="1"/>
</dbReference>
<dbReference type="InterPro" id="IPR005920">
    <property type="entry name" value="HutI"/>
</dbReference>
<evidence type="ECO:0000256" key="8">
    <source>
        <dbReference type="NCBIfam" id="TIGR01224"/>
    </source>
</evidence>
<evidence type="ECO:0000256" key="4">
    <source>
        <dbReference type="ARBA" id="ARBA00022801"/>
    </source>
</evidence>
<dbReference type="InterPro" id="IPR032466">
    <property type="entry name" value="Metal_Hydrolase"/>
</dbReference>
<name>A0A7V5Y0M6_UNCW3</name>